<dbReference type="EC" id="3.1.26.8" evidence="11 12"/>
<dbReference type="Pfam" id="PF13331">
    <property type="entry name" value="DUF4093"/>
    <property type="match status" value="1"/>
</dbReference>
<dbReference type="InterPro" id="IPR006171">
    <property type="entry name" value="TOPRIM_dom"/>
</dbReference>
<dbReference type="SMART" id="SM00493">
    <property type="entry name" value="TOPRIM"/>
    <property type="match status" value="1"/>
</dbReference>
<name>D2MN05_9FIRM</name>
<dbReference type="GO" id="GO:0019843">
    <property type="term" value="F:rRNA binding"/>
    <property type="evidence" value="ECO:0007669"/>
    <property type="project" value="UniProtKB-KW"/>
</dbReference>
<dbReference type="SUPFAM" id="SSF110455">
    <property type="entry name" value="Toprim domain"/>
    <property type="match status" value="1"/>
</dbReference>
<evidence type="ECO:0000313" key="14">
    <source>
        <dbReference type="EMBL" id="EFC06431.1"/>
    </source>
</evidence>
<evidence type="ECO:0000256" key="11">
    <source>
        <dbReference type="HAMAP-Rule" id="MF_01469"/>
    </source>
</evidence>
<dbReference type="Proteomes" id="UP000005017">
    <property type="component" value="Unassembled WGS sequence"/>
</dbReference>
<evidence type="ECO:0000256" key="3">
    <source>
        <dbReference type="ARBA" id="ARBA00022552"/>
    </source>
</evidence>
<keyword evidence="9" id="KW-0460">Magnesium</keyword>
<evidence type="ECO:0000313" key="15">
    <source>
        <dbReference type="Proteomes" id="UP000005017"/>
    </source>
</evidence>
<dbReference type="GO" id="GO:0006364">
    <property type="term" value="P:rRNA processing"/>
    <property type="evidence" value="ECO:0007669"/>
    <property type="project" value="UniProtKB-UniRule"/>
</dbReference>
<dbReference type="GO" id="GO:0043822">
    <property type="term" value="F:ribonuclease M5 activity"/>
    <property type="evidence" value="ECO:0007669"/>
    <property type="project" value="UniProtKB-UniRule"/>
</dbReference>
<dbReference type="Gene3D" id="3.40.1360.10">
    <property type="match status" value="1"/>
</dbReference>
<dbReference type="InterPro" id="IPR004466">
    <property type="entry name" value="RNase_M5"/>
</dbReference>
<dbReference type="CDD" id="cd01027">
    <property type="entry name" value="TOPRIM_RNase_M5_like"/>
    <property type="match status" value="1"/>
</dbReference>
<keyword evidence="5" id="KW-0479">Metal-binding</keyword>
<evidence type="ECO:0000256" key="8">
    <source>
        <dbReference type="ARBA" id="ARBA00022801"/>
    </source>
</evidence>
<comment type="caution">
    <text evidence="14">The sequence shown here is derived from an EMBL/GenBank/DDBJ whole genome shotgun (WGS) entry which is preliminary data.</text>
</comment>
<dbReference type="GO" id="GO:0046872">
    <property type="term" value="F:metal ion binding"/>
    <property type="evidence" value="ECO:0007669"/>
    <property type="project" value="UniProtKB-KW"/>
</dbReference>
<keyword evidence="15" id="KW-1185">Reference proteome</keyword>
<keyword evidence="1 11" id="KW-0963">Cytoplasm</keyword>
<dbReference type="NCBIfam" id="TIGR00334">
    <property type="entry name" value="5S_RNA_mat_M5"/>
    <property type="match status" value="1"/>
</dbReference>
<evidence type="ECO:0000256" key="2">
    <source>
        <dbReference type="ARBA" id="ARBA00022517"/>
    </source>
</evidence>
<reference evidence="15" key="1">
    <citation type="submission" date="2009-12" db="EMBL/GenBank/DDBJ databases">
        <title>Sequence of Clostridiales genomosp. BVAB3 str. UPII9-5.</title>
        <authorList>
            <person name="Madupu R."/>
            <person name="Durkin A.S."/>
            <person name="Torralba M."/>
            <person name="Methe B."/>
            <person name="Sutton G.G."/>
            <person name="Strausberg R.L."/>
            <person name="Nelson K.E."/>
        </authorList>
    </citation>
    <scope>NUCLEOTIDE SEQUENCE [LARGE SCALE GENOMIC DNA]</scope>
    <source>
        <strain evidence="15">W1219</strain>
    </source>
</reference>
<organism evidence="14 15">
    <name type="scientific">Bulleidia extructa W1219</name>
    <dbReference type="NCBI Taxonomy" id="679192"/>
    <lineage>
        <taxon>Bacteria</taxon>
        <taxon>Bacillati</taxon>
        <taxon>Bacillota</taxon>
        <taxon>Erysipelotrichia</taxon>
        <taxon>Erysipelotrichales</taxon>
        <taxon>Erysipelotrichaceae</taxon>
        <taxon>Bulleidia</taxon>
    </lineage>
</organism>
<dbReference type="GO" id="GO:0005737">
    <property type="term" value="C:cytoplasm"/>
    <property type="evidence" value="ECO:0007669"/>
    <property type="project" value="UniProtKB-SubCell"/>
</dbReference>
<dbReference type="AlphaFoldDB" id="D2MN05"/>
<gene>
    <name evidence="11 14" type="primary">rnmV</name>
    <name evidence="14" type="ORF">HMPREF9013_1141</name>
</gene>
<keyword evidence="6 11" id="KW-0699">rRNA-binding</keyword>
<evidence type="ECO:0000256" key="1">
    <source>
        <dbReference type="ARBA" id="ARBA00022490"/>
    </source>
</evidence>
<evidence type="ECO:0000256" key="7">
    <source>
        <dbReference type="ARBA" id="ARBA00022759"/>
    </source>
</evidence>
<sequence length="198" mass="22832">MEKEKIQEVIVVEGKHDTMTLKEIFDCETIETGGTSLPESVFQRIEEAIKKTGVIVFTDPDTPGNQIRFKIKERFPMIKEAFIPKNKAKTAKKVGVEHAKAKDLQESLHHVATSFSNIKSDMTMEDLLDLGLSADVWASERREYVGHQLHLGTANAKTFLKRLQHYGIQRKEVQELMKSWQKQFQPHLERKKFLNNIN</sequence>
<keyword evidence="7 11" id="KW-0255">Endonuclease</keyword>
<keyword evidence="10 11" id="KW-0694">RNA-binding</keyword>
<dbReference type="HAMAP" id="MF_01469">
    <property type="entry name" value="RNase_M5"/>
    <property type="match status" value="1"/>
</dbReference>
<comment type="function">
    <text evidence="11">Required for correct processing of both the 5' and 3' ends of 5S rRNA precursor. Cleaves both sides of a double-stranded region yielding mature 5S rRNA in one step.</text>
</comment>
<dbReference type="eggNOG" id="COG1658">
    <property type="taxonomic scope" value="Bacteria"/>
</dbReference>
<evidence type="ECO:0000256" key="12">
    <source>
        <dbReference type="NCBIfam" id="TIGR00334"/>
    </source>
</evidence>
<dbReference type="OrthoDB" id="9791329at2"/>
<keyword evidence="8 11" id="KW-0378">Hydrolase</keyword>
<evidence type="ECO:0000256" key="9">
    <source>
        <dbReference type="ARBA" id="ARBA00022842"/>
    </source>
</evidence>
<keyword evidence="2 11" id="KW-0690">Ribosome biogenesis</keyword>
<dbReference type="Pfam" id="PF01751">
    <property type="entry name" value="Toprim"/>
    <property type="match status" value="1"/>
</dbReference>
<evidence type="ECO:0000256" key="4">
    <source>
        <dbReference type="ARBA" id="ARBA00022722"/>
    </source>
</evidence>
<dbReference type="PANTHER" id="PTHR39156:SF2">
    <property type="entry name" value="DNA PRIMASE (BACTERIAL TYPE) AND SMALL PRIMASE-LIKE PROTEINS"/>
    <property type="match status" value="1"/>
</dbReference>
<dbReference type="InterPro" id="IPR034141">
    <property type="entry name" value="TOPRIM_RNase_M5-like"/>
</dbReference>
<dbReference type="PROSITE" id="PS50880">
    <property type="entry name" value="TOPRIM"/>
    <property type="match status" value="1"/>
</dbReference>
<comment type="similarity">
    <text evidence="11">Belongs to the ribonuclease M5 family.</text>
</comment>
<dbReference type="EMBL" id="ADFR01000002">
    <property type="protein sequence ID" value="EFC06431.1"/>
    <property type="molecule type" value="Genomic_DNA"/>
</dbReference>
<feature type="domain" description="Toprim" evidence="13">
    <location>
        <begin position="7"/>
        <end position="97"/>
    </location>
</feature>
<proteinExistence type="inferred from homology"/>
<dbReference type="InterPro" id="IPR025156">
    <property type="entry name" value="RNase_M5_C"/>
</dbReference>
<accession>D2MN05</accession>
<keyword evidence="3 11" id="KW-0698">rRNA processing</keyword>
<evidence type="ECO:0000256" key="10">
    <source>
        <dbReference type="ARBA" id="ARBA00022884"/>
    </source>
</evidence>
<protein>
    <recommendedName>
        <fullName evidence="11 12">Ribonuclease M5</fullName>
        <ecNumber evidence="11 12">3.1.26.8</ecNumber>
    </recommendedName>
    <alternativeName>
        <fullName evidence="11">RNase M5</fullName>
    </alternativeName>
    <alternativeName>
        <fullName evidence="11">Ribosomal RNA terminal maturase M5</fullName>
    </alternativeName>
</protein>
<evidence type="ECO:0000256" key="6">
    <source>
        <dbReference type="ARBA" id="ARBA00022730"/>
    </source>
</evidence>
<keyword evidence="4 11" id="KW-0540">Nuclease</keyword>
<evidence type="ECO:0000259" key="13">
    <source>
        <dbReference type="PROSITE" id="PS50880"/>
    </source>
</evidence>
<dbReference type="STRING" id="679192.HMPREF9013_1141"/>
<comment type="subcellular location">
    <subcellularLocation>
        <location evidence="11">Cytoplasm</location>
    </subcellularLocation>
</comment>
<evidence type="ECO:0000256" key="5">
    <source>
        <dbReference type="ARBA" id="ARBA00022723"/>
    </source>
</evidence>
<dbReference type="PANTHER" id="PTHR39156">
    <property type="entry name" value="RIBONUCLEASE M5"/>
    <property type="match status" value="1"/>
</dbReference>
<comment type="catalytic activity">
    <reaction evidence="11">
        <text>Endonucleolytic cleavage of RNA, removing 21 and 42 nucleotides, respectively, from the 5'- and 3'-termini of a 5S-rRNA precursor.</text>
        <dbReference type="EC" id="3.1.26.8"/>
    </reaction>
</comment>
<dbReference type="RefSeq" id="WP_006626776.1">
    <property type="nucleotide sequence ID" value="NZ_ADFR01000002.1"/>
</dbReference>